<dbReference type="SUPFAM" id="SSF49785">
    <property type="entry name" value="Galactose-binding domain-like"/>
    <property type="match status" value="2"/>
</dbReference>
<dbReference type="GO" id="GO:0000256">
    <property type="term" value="P:allantoin catabolic process"/>
    <property type="evidence" value="ECO:0007669"/>
    <property type="project" value="InterPro"/>
</dbReference>
<proteinExistence type="inferred from homology"/>
<reference evidence="3" key="1">
    <citation type="submission" date="2015-04" db="EMBL/GenBank/DDBJ databases">
        <title>The genome sequence of the plant pathogenic Rhizarian Plasmodiophora brassicae reveals insights in its biotrophic life cycle and the origin of chitin synthesis.</title>
        <authorList>
            <person name="Schwelm A."/>
            <person name="Fogelqvist J."/>
            <person name="Knaust A."/>
            <person name="Julke S."/>
            <person name="Lilja T."/>
            <person name="Dhandapani V."/>
            <person name="Bonilla-Rosso G."/>
            <person name="Karlsson M."/>
            <person name="Shevchenko A."/>
            <person name="Choi S.R."/>
            <person name="Kim H.G."/>
            <person name="Park J.Y."/>
            <person name="Lim Y.P."/>
            <person name="Ludwig-Muller J."/>
            <person name="Dixelius C."/>
        </authorList>
    </citation>
    <scope>NUCLEOTIDE SEQUENCE</scope>
    <source>
        <tissue evidence="3">Potato root galls</tissue>
    </source>
</reference>
<protein>
    <recommendedName>
        <fullName evidence="2">Allantoicase domain-containing protein</fullName>
    </recommendedName>
</protein>
<dbReference type="HAMAP" id="MF_00813">
    <property type="entry name" value="Allantoicase"/>
    <property type="match status" value="1"/>
</dbReference>
<evidence type="ECO:0000256" key="1">
    <source>
        <dbReference type="ARBA" id="ARBA00009242"/>
    </source>
</evidence>
<dbReference type="GO" id="GO:0004037">
    <property type="term" value="F:allantoicase activity"/>
    <property type="evidence" value="ECO:0007669"/>
    <property type="project" value="InterPro"/>
</dbReference>
<feature type="domain" description="Allantoicase" evidence="2">
    <location>
        <begin position="22"/>
        <end position="190"/>
    </location>
</feature>
<comment type="similarity">
    <text evidence="1">Belongs to the allantoicase family.</text>
</comment>
<dbReference type="InterPro" id="IPR015908">
    <property type="entry name" value="Allantoicase_dom"/>
</dbReference>
<dbReference type="NCBIfam" id="TIGR02961">
    <property type="entry name" value="allantoicase"/>
    <property type="match status" value="1"/>
</dbReference>
<dbReference type="InterPro" id="IPR005164">
    <property type="entry name" value="Allantoicase"/>
</dbReference>
<dbReference type="InterPro" id="IPR008979">
    <property type="entry name" value="Galactose-bd-like_sf"/>
</dbReference>
<evidence type="ECO:0000259" key="2">
    <source>
        <dbReference type="Pfam" id="PF03561"/>
    </source>
</evidence>
<dbReference type="Pfam" id="PF03561">
    <property type="entry name" value="Allantoicase"/>
    <property type="match status" value="2"/>
</dbReference>
<feature type="domain" description="Allantoicase" evidence="2">
    <location>
        <begin position="212"/>
        <end position="353"/>
    </location>
</feature>
<accession>A0A0H5RM68</accession>
<name>A0A0H5RM68_9EUKA</name>
<evidence type="ECO:0000313" key="3">
    <source>
        <dbReference type="EMBL" id="CRZ09794.1"/>
    </source>
</evidence>
<dbReference type="PIRSF" id="PIRSF016516">
    <property type="entry name" value="Allantoicase"/>
    <property type="match status" value="1"/>
</dbReference>
<dbReference type="PANTHER" id="PTHR12045:SF3">
    <property type="entry name" value="INACTIVE ALLANTOICASE-RELATED"/>
    <property type="match status" value="1"/>
</dbReference>
<dbReference type="AlphaFoldDB" id="A0A0H5RM68"/>
<dbReference type="PANTHER" id="PTHR12045">
    <property type="entry name" value="ALLANTOICASE"/>
    <property type="match status" value="1"/>
</dbReference>
<dbReference type="EMBL" id="HACM01009352">
    <property type="protein sequence ID" value="CRZ09794.1"/>
    <property type="molecule type" value="Transcribed_RNA"/>
</dbReference>
<organism evidence="3">
    <name type="scientific">Spongospora subterranea</name>
    <dbReference type="NCBI Taxonomy" id="70186"/>
    <lineage>
        <taxon>Eukaryota</taxon>
        <taxon>Sar</taxon>
        <taxon>Rhizaria</taxon>
        <taxon>Endomyxa</taxon>
        <taxon>Phytomyxea</taxon>
        <taxon>Plasmodiophorida</taxon>
        <taxon>Plasmodiophoridae</taxon>
        <taxon>Spongospora</taxon>
    </lineage>
</organism>
<sequence length="360" mass="39806">MSSSGPVDDSGALVDLACHDVGGNVLYANNEFFAEAVHLLRPGRAVFDSEAFCMTGKVMDGWETARHGSLDNQRNGHDFCIIRLGIPGIISKVDVDTLWFTGNYPESAMVEAATAPEEMSWIDLQETVRWFPIVPRSALVSGVADRGHNIFDVVDGESLNSLHHRRRFTHVKLSIFPDGGVSRLRVYGRASPNWEHFQALNIPIDLASVKFGGQILWSSNSFYSTAANLLLPGRAANMGGGWETKRSRNLIHHESVIVKLGCQGVIHAIEIDTSHFRGNFPHQFRIDAALCDKSSALHELKWDTLVETRAGRAHHRMVVLLDEMVPQRIATPITHIKLICIPDGGVSRLRVYCSGYSTNS</sequence>
<dbReference type="Gene3D" id="2.60.120.260">
    <property type="entry name" value="Galactose-binding domain-like"/>
    <property type="match status" value="2"/>
</dbReference>